<name>A0AAV7YZ59_9EUKA</name>
<feature type="domain" description="BZIP" evidence="3">
    <location>
        <begin position="329"/>
        <end position="392"/>
    </location>
</feature>
<evidence type="ECO:0000256" key="2">
    <source>
        <dbReference type="SAM" id="MobiDB-lite"/>
    </source>
</evidence>
<feature type="compositionally biased region" description="Basic and acidic residues" evidence="2">
    <location>
        <begin position="457"/>
        <end position="473"/>
    </location>
</feature>
<dbReference type="GO" id="GO:0003700">
    <property type="term" value="F:DNA-binding transcription factor activity"/>
    <property type="evidence" value="ECO:0007669"/>
    <property type="project" value="InterPro"/>
</dbReference>
<protein>
    <submittedName>
        <fullName evidence="4">Basic-leucine zipper transcription factor f-related</fullName>
    </submittedName>
</protein>
<proteinExistence type="predicted"/>
<accession>A0AAV7YZ59</accession>
<feature type="compositionally biased region" description="Low complexity" evidence="2">
    <location>
        <begin position="477"/>
        <end position="488"/>
    </location>
</feature>
<organism evidence="4 5">
    <name type="scientific">Anaeramoeba flamelloides</name>
    <dbReference type="NCBI Taxonomy" id="1746091"/>
    <lineage>
        <taxon>Eukaryota</taxon>
        <taxon>Metamonada</taxon>
        <taxon>Anaeramoebidae</taxon>
        <taxon>Anaeramoeba</taxon>
    </lineage>
</organism>
<dbReference type="PROSITE" id="PS50217">
    <property type="entry name" value="BZIP"/>
    <property type="match status" value="1"/>
</dbReference>
<evidence type="ECO:0000313" key="4">
    <source>
        <dbReference type="EMBL" id="KAJ3435028.1"/>
    </source>
</evidence>
<feature type="compositionally biased region" description="Basic residues" evidence="2">
    <location>
        <begin position="498"/>
        <end position="523"/>
    </location>
</feature>
<dbReference type="InterPro" id="IPR046347">
    <property type="entry name" value="bZIP_sf"/>
</dbReference>
<dbReference type="Pfam" id="PF00170">
    <property type="entry name" value="bZIP_1"/>
    <property type="match status" value="1"/>
</dbReference>
<dbReference type="EMBL" id="JANTQA010000042">
    <property type="protein sequence ID" value="KAJ3435028.1"/>
    <property type="molecule type" value="Genomic_DNA"/>
</dbReference>
<keyword evidence="1" id="KW-0175">Coiled coil</keyword>
<reference evidence="4" key="1">
    <citation type="submission" date="2022-08" db="EMBL/GenBank/DDBJ databases">
        <title>Novel sulphate-reducing endosymbionts in the free-living metamonad Anaeramoeba.</title>
        <authorList>
            <person name="Jerlstrom-Hultqvist J."/>
            <person name="Cepicka I."/>
            <person name="Gallot-Lavallee L."/>
            <person name="Salas-Leiva D."/>
            <person name="Curtis B.A."/>
            <person name="Zahonova K."/>
            <person name="Pipaliya S."/>
            <person name="Dacks J."/>
            <person name="Roger A.J."/>
        </authorList>
    </citation>
    <scope>NUCLEOTIDE SEQUENCE</scope>
    <source>
        <strain evidence="4">Busselton2</strain>
    </source>
</reference>
<feature type="region of interest" description="Disordered" evidence="2">
    <location>
        <begin position="233"/>
        <end position="299"/>
    </location>
</feature>
<dbReference type="SUPFAM" id="SSF57959">
    <property type="entry name" value="Leucine zipper domain"/>
    <property type="match status" value="1"/>
</dbReference>
<dbReference type="AlphaFoldDB" id="A0AAV7YZ59"/>
<gene>
    <name evidence="4" type="ORF">M0812_02158</name>
</gene>
<dbReference type="CDD" id="cd14704">
    <property type="entry name" value="bZIP_HY5-like"/>
    <property type="match status" value="1"/>
</dbReference>
<evidence type="ECO:0000259" key="3">
    <source>
        <dbReference type="PROSITE" id="PS50217"/>
    </source>
</evidence>
<evidence type="ECO:0000256" key="1">
    <source>
        <dbReference type="SAM" id="Coils"/>
    </source>
</evidence>
<sequence length="540" mass="63614">MYFEEDPQIPTNFVFDSLTFFEDDENESRNGNDNVSVVVEKKSICHINNNDQQNKRNLPINNGMNSMNCNNEMFFQDFKGPNVNPQFFSNGNSSDLKFGLEPEQDLNNKVGILETPILLGNDFHVENENENEKENVNKYKKETTQENKNEKSNSTNSSVVDKFENSITTKIENLERTKIINILDVNNNNNNNNKNNKKKMTRRIRTRSQTKLFKEQGQSLPEFTLDFSQDIESVKQRKRRRRGSGEKKNKMIQSKVYETSESRPIAKKKGKCSKSAPDYNTDYDPHRKNRQKGKRKKKDWLKMGVQLTEEEKRKWKEISGKSHKNLTLTQKRDRKLLRDRISARHSRQKKKEYISSLEEKVSSLEKEKSLVDQRMMHLEEENQTFKEKIKQLRELAFSENILTAPLLSQLSISSVSEKNPKLNNNSNVNDLIINNICSHDFDKINISNKINIKKEKHQSNRHQDQQRRKEKESNYFSLQSSIESYSQSKNPRQTKQNRYIKNKNIPIRRKIKMKTKTKKKRKQQYPFRKNAKSSNGINFL</sequence>
<comment type="caution">
    <text evidence="4">The sequence shown here is derived from an EMBL/GenBank/DDBJ whole genome shotgun (WGS) entry which is preliminary data.</text>
</comment>
<dbReference type="Proteomes" id="UP001146793">
    <property type="component" value="Unassembled WGS sequence"/>
</dbReference>
<feature type="coiled-coil region" evidence="1">
    <location>
        <begin position="347"/>
        <end position="395"/>
    </location>
</feature>
<feature type="compositionally biased region" description="Basic residues" evidence="2">
    <location>
        <begin position="287"/>
        <end position="299"/>
    </location>
</feature>
<dbReference type="SMART" id="SM00338">
    <property type="entry name" value="BRLZ"/>
    <property type="match status" value="1"/>
</dbReference>
<evidence type="ECO:0000313" key="5">
    <source>
        <dbReference type="Proteomes" id="UP001146793"/>
    </source>
</evidence>
<dbReference type="InterPro" id="IPR004827">
    <property type="entry name" value="bZIP"/>
</dbReference>
<dbReference type="Gene3D" id="1.20.5.170">
    <property type="match status" value="1"/>
</dbReference>
<feature type="region of interest" description="Disordered" evidence="2">
    <location>
        <begin position="453"/>
        <end position="540"/>
    </location>
</feature>